<proteinExistence type="predicted"/>
<evidence type="ECO:0000313" key="1">
    <source>
        <dbReference type="EMBL" id="MFC3443855.1"/>
    </source>
</evidence>
<gene>
    <name evidence="1" type="ORF">ACFOKF_22150</name>
</gene>
<sequence>MTSRSNRAEVRNPVLALPSARLLSAMPLELRRLLFLLLLDLSREAQARAQASWTKRKAFLAAYWATVAVYARHIARTLLAPAERCSAKLPLHIVQKGHPALWASNWAEASRLHCERRDKLGLGSSAFPEAIIHVFDMPVARISFNGRIWALGEWEPTARPIYDNQSAANACDAERSAILAQPTAIEQGGAAWQRHSP</sequence>
<organism evidence="1 2">
    <name type="scientific">Sphingobium rhizovicinum</name>
    <dbReference type="NCBI Taxonomy" id="432308"/>
    <lineage>
        <taxon>Bacteria</taxon>
        <taxon>Pseudomonadati</taxon>
        <taxon>Pseudomonadota</taxon>
        <taxon>Alphaproteobacteria</taxon>
        <taxon>Sphingomonadales</taxon>
        <taxon>Sphingomonadaceae</taxon>
        <taxon>Sphingobium</taxon>
    </lineage>
</organism>
<keyword evidence="2" id="KW-1185">Reference proteome</keyword>
<dbReference type="RefSeq" id="WP_380798749.1">
    <property type="nucleotide sequence ID" value="NZ_JBHRVU010000005.1"/>
</dbReference>
<reference evidence="2" key="1">
    <citation type="journal article" date="2019" name="Int. J. Syst. Evol. Microbiol.">
        <title>The Global Catalogue of Microorganisms (GCM) 10K type strain sequencing project: providing services to taxonomists for standard genome sequencing and annotation.</title>
        <authorList>
            <consortium name="The Broad Institute Genomics Platform"/>
            <consortium name="The Broad Institute Genome Sequencing Center for Infectious Disease"/>
            <person name="Wu L."/>
            <person name="Ma J."/>
        </authorList>
    </citation>
    <scope>NUCLEOTIDE SEQUENCE [LARGE SCALE GENOMIC DNA]</scope>
    <source>
        <strain evidence="2">CCM 7491</strain>
    </source>
</reference>
<comment type="caution">
    <text evidence="1">The sequence shown here is derived from an EMBL/GenBank/DDBJ whole genome shotgun (WGS) entry which is preliminary data.</text>
</comment>
<name>A0ABV7NN50_9SPHN</name>
<dbReference type="EMBL" id="JBHRVU010000005">
    <property type="protein sequence ID" value="MFC3443855.1"/>
    <property type="molecule type" value="Genomic_DNA"/>
</dbReference>
<dbReference type="Proteomes" id="UP001595681">
    <property type="component" value="Unassembled WGS sequence"/>
</dbReference>
<protein>
    <submittedName>
        <fullName evidence="1">Uncharacterized protein</fullName>
    </submittedName>
</protein>
<evidence type="ECO:0000313" key="2">
    <source>
        <dbReference type="Proteomes" id="UP001595681"/>
    </source>
</evidence>
<accession>A0ABV7NN50</accession>